<evidence type="ECO:0000259" key="4">
    <source>
        <dbReference type="PROSITE" id="PS51900"/>
    </source>
</evidence>
<proteinExistence type="predicted"/>
<keyword evidence="6" id="KW-1185">Reference proteome</keyword>
<name>A0AAV8V7A5_9CUCU</name>
<evidence type="ECO:0000313" key="6">
    <source>
        <dbReference type="Proteomes" id="UP001159042"/>
    </source>
</evidence>
<evidence type="ECO:0000256" key="1">
    <source>
        <dbReference type="ARBA" id="ARBA00023125"/>
    </source>
</evidence>
<reference evidence="5 6" key="1">
    <citation type="journal article" date="2023" name="Insect Mol. Biol.">
        <title>Genome sequencing provides insights into the evolution of gene families encoding plant cell wall-degrading enzymes in longhorned beetles.</title>
        <authorList>
            <person name="Shin N.R."/>
            <person name="Okamura Y."/>
            <person name="Kirsch R."/>
            <person name="Pauchet Y."/>
        </authorList>
    </citation>
    <scope>NUCLEOTIDE SEQUENCE [LARGE SCALE GENOMIC DNA]</scope>
    <source>
        <strain evidence="5">EAD_L_NR</strain>
    </source>
</reference>
<comment type="caution">
    <text evidence="5">The sequence shown here is derived from an EMBL/GenBank/DDBJ whole genome shotgun (WGS) entry which is preliminary data.</text>
</comment>
<keyword evidence="1" id="KW-0238">DNA-binding</keyword>
<dbReference type="PANTHER" id="PTHR35617:SF3">
    <property type="entry name" value="CORE-BINDING (CB) DOMAIN-CONTAINING PROTEIN"/>
    <property type="match status" value="1"/>
</dbReference>
<dbReference type="SUPFAM" id="SSF56349">
    <property type="entry name" value="DNA breaking-rejoining enzymes"/>
    <property type="match status" value="1"/>
</dbReference>
<feature type="domain" description="Tyr recombinase" evidence="3">
    <location>
        <begin position="79"/>
        <end position="288"/>
    </location>
</feature>
<dbReference type="Proteomes" id="UP001159042">
    <property type="component" value="Unassembled WGS sequence"/>
</dbReference>
<dbReference type="GO" id="GO:0015074">
    <property type="term" value="P:DNA integration"/>
    <property type="evidence" value="ECO:0007669"/>
    <property type="project" value="InterPro"/>
</dbReference>
<dbReference type="InterPro" id="IPR013762">
    <property type="entry name" value="Integrase-like_cat_sf"/>
</dbReference>
<dbReference type="GO" id="GO:0003677">
    <property type="term" value="F:DNA binding"/>
    <property type="evidence" value="ECO:0007669"/>
    <property type="project" value="UniProtKB-KW"/>
</dbReference>
<dbReference type="PROSITE" id="PS51900">
    <property type="entry name" value="CB"/>
    <property type="match status" value="1"/>
</dbReference>
<dbReference type="Gene3D" id="1.10.150.130">
    <property type="match status" value="1"/>
</dbReference>
<feature type="domain" description="Core-binding (CB)" evidence="4">
    <location>
        <begin position="1"/>
        <end position="71"/>
    </location>
</feature>
<evidence type="ECO:0000313" key="5">
    <source>
        <dbReference type="EMBL" id="KAJ8910049.1"/>
    </source>
</evidence>
<evidence type="ECO:0008006" key="7">
    <source>
        <dbReference type="Google" id="ProtNLM"/>
    </source>
</evidence>
<keyword evidence="2" id="KW-0233">DNA recombination</keyword>
<dbReference type="InterPro" id="IPR011010">
    <property type="entry name" value="DNA_brk_join_enz"/>
</dbReference>
<dbReference type="Gene3D" id="1.10.443.10">
    <property type="entry name" value="Intergrase catalytic core"/>
    <property type="match status" value="1"/>
</dbReference>
<evidence type="ECO:0000259" key="3">
    <source>
        <dbReference type="PROSITE" id="PS51898"/>
    </source>
</evidence>
<protein>
    <recommendedName>
        <fullName evidence="7">Tyr recombinase domain-containing protein</fullName>
    </recommendedName>
</protein>
<accession>A0AAV8V7A5</accession>
<dbReference type="PROSITE" id="PS51898">
    <property type="entry name" value="TYR_RECOMBINASE"/>
    <property type="match status" value="1"/>
</dbReference>
<sequence length="289" mass="32812">MLASLSESTLKQYETSFKSWWKFCQEKNIEPLEYSITHVLSFLKQEFERGLSYSSLNSFRSALAIILSPDLGVANLRPSLPKYEAVWDPDRVLMYLGSLYPNSSISLELLTYKLVTLLALLTAHRVQTLTLIEIENIVRGQSGVEIKIPAKIKTSSRSKPQPMLVLPCYNDNPAICPVNTLYSYLDRTKKLRPPACKRLLLTFKKPIHEASTQSVSRWIKCTLFRSGVDTSLFSAHSTRHAATSMAKRKGVNLDTIRRTAGWSEHSNVFARFYDRPIVNKYAFANSIVN</sequence>
<gene>
    <name evidence="5" type="ORF">NQ315_000452</name>
</gene>
<evidence type="ECO:0000256" key="2">
    <source>
        <dbReference type="ARBA" id="ARBA00023172"/>
    </source>
</evidence>
<dbReference type="InterPro" id="IPR044068">
    <property type="entry name" value="CB"/>
</dbReference>
<dbReference type="GO" id="GO:0006310">
    <property type="term" value="P:DNA recombination"/>
    <property type="evidence" value="ECO:0007669"/>
    <property type="project" value="UniProtKB-KW"/>
</dbReference>
<dbReference type="AlphaFoldDB" id="A0AAV8V7A5"/>
<dbReference type="InterPro" id="IPR002104">
    <property type="entry name" value="Integrase_catalytic"/>
</dbReference>
<dbReference type="PANTHER" id="PTHR35617">
    <property type="entry name" value="PHAGE_INTEGRASE DOMAIN-CONTAINING PROTEIN"/>
    <property type="match status" value="1"/>
</dbReference>
<dbReference type="EMBL" id="JANEYG010000363">
    <property type="protein sequence ID" value="KAJ8910049.1"/>
    <property type="molecule type" value="Genomic_DNA"/>
</dbReference>
<dbReference type="InterPro" id="IPR010998">
    <property type="entry name" value="Integrase_recombinase_N"/>
</dbReference>
<organism evidence="5 6">
    <name type="scientific">Exocentrus adspersus</name>
    <dbReference type="NCBI Taxonomy" id="1586481"/>
    <lineage>
        <taxon>Eukaryota</taxon>
        <taxon>Metazoa</taxon>
        <taxon>Ecdysozoa</taxon>
        <taxon>Arthropoda</taxon>
        <taxon>Hexapoda</taxon>
        <taxon>Insecta</taxon>
        <taxon>Pterygota</taxon>
        <taxon>Neoptera</taxon>
        <taxon>Endopterygota</taxon>
        <taxon>Coleoptera</taxon>
        <taxon>Polyphaga</taxon>
        <taxon>Cucujiformia</taxon>
        <taxon>Chrysomeloidea</taxon>
        <taxon>Cerambycidae</taxon>
        <taxon>Lamiinae</taxon>
        <taxon>Acanthocinini</taxon>
        <taxon>Exocentrus</taxon>
    </lineage>
</organism>